<dbReference type="NCBIfam" id="TIGR00813">
    <property type="entry name" value="sss"/>
    <property type="match status" value="1"/>
</dbReference>
<dbReference type="PANTHER" id="PTHR11819">
    <property type="entry name" value="SOLUTE CARRIER FAMILY 5"/>
    <property type="match status" value="1"/>
</dbReference>
<feature type="transmembrane region" description="Helical" evidence="7">
    <location>
        <begin position="381"/>
        <end position="406"/>
    </location>
</feature>
<accession>A0A5B8MGM7</accession>
<dbReference type="InterPro" id="IPR038377">
    <property type="entry name" value="Na/Glc_symporter_sf"/>
</dbReference>
<dbReference type="Proteomes" id="UP000316726">
    <property type="component" value="Chromosome 3"/>
</dbReference>
<dbReference type="AlphaFoldDB" id="A0A5B8MGM7"/>
<gene>
    <name evidence="9" type="ORF">A3770_03p20970</name>
    <name evidence="8" type="ORF">CPRI1469_LOCUS9101</name>
</gene>
<evidence type="ECO:0000256" key="3">
    <source>
        <dbReference type="ARBA" id="ARBA00022692"/>
    </source>
</evidence>
<evidence type="ECO:0000313" key="8">
    <source>
        <dbReference type="EMBL" id="CAD9720235.1"/>
    </source>
</evidence>
<feature type="transmembrane region" description="Helical" evidence="7">
    <location>
        <begin position="241"/>
        <end position="259"/>
    </location>
</feature>
<feature type="transmembrane region" description="Helical" evidence="7">
    <location>
        <begin position="160"/>
        <end position="187"/>
    </location>
</feature>
<dbReference type="Gene3D" id="1.20.1730.10">
    <property type="entry name" value="Sodium/glucose cotransporter"/>
    <property type="match status" value="1"/>
</dbReference>
<proteinExistence type="inferred from homology"/>
<evidence type="ECO:0000256" key="1">
    <source>
        <dbReference type="ARBA" id="ARBA00004141"/>
    </source>
</evidence>
<dbReference type="CDD" id="cd10329">
    <property type="entry name" value="SLC5sbd_SGLT1-like"/>
    <property type="match status" value="1"/>
</dbReference>
<feature type="transmembrane region" description="Helical" evidence="7">
    <location>
        <begin position="418"/>
        <end position="435"/>
    </location>
</feature>
<feature type="transmembrane region" description="Helical" evidence="7">
    <location>
        <begin position="589"/>
        <end position="609"/>
    </location>
</feature>
<dbReference type="GO" id="GO:0005412">
    <property type="term" value="F:D-glucose:sodium symporter activity"/>
    <property type="evidence" value="ECO:0007669"/>
    <property type="project" value="TreeGrafter"/>
</dbReference>
<evidence type="ECO:0000313" key="10">
    <source>
        <dbReference type="Proteomes" id="UP000316726"/>
    </source>
</evidence>
<dbReference type="GO" id="GO:0005886">
    <property type="term" value="C:plasma membrane"/>
    <property type="evidence" value="ECO:0007669"/>
    <property type="project" value="TreeGrafter"/>
</dbReference>
<keyword evidence="10" id="KW-1185">Reference proteome</keyword>
<comment type="similarity">
    <text evidence="2 6">Belongs to the sodium:solute symporter (SSF) (TC 2.A.21) family.</text>
</comment>
<reference evidence="9 10" key="1">
    <citation type="submission" date="2018-07" db="EMBL/GenBank/DDBJ databases">
        <title>The complete nuclear genome of the prasinophyte Chloropicon primus (CCMP1205).</title>
        <authorList>
            <person name="Pombert J.-F."/>
            <person name="Otis C."/>
            <person name="Turmel M."/>
            <person name="Lemieux C."/>
        </authorList>
    </citation>
    <scope>NUCLEOTIDE SEQUENCE [LARGE SCALE GENOMIC DNA]</scope>
    <source>
        <strain evidence="9 10">CCMP1205</strain>
    </source>
</reference>
<feature type="transmembrane region" description="Helical" evidence="7">
    <location>
        <begin position="194"/>
        <end position="221"/>
    </location>
</feature>
<keyword evidence="3 7" id="KW-0812">Transmembrane</keyword>
<dbReference type="PROSITE" id="PS50283">
    <property type="entry name" value="NA_SOLUT_SYMP_3"/>
    <property type="match status" value="1"/>
</dbReference>
<dbReference type="EMBL" id="CP031036">
    <property type="protein sequence ID" value="QDZ19579.1"/>
    <property type="molecule type" value="Genomic_DNA"/>
</dbReference>
<dbReference type="STRING" id="1764295.A0A5B8MGM7"/>
<protein>
    <submittedName>
        <fullName evidence="9">Sodium/solute symporter</fullName>
    </submittedName>
</protein>
<dbReference type="PANTHER" id="PTHR11819:SF195">
    <property type="entry name" value="SODIUM_GLUCOSE COTRANSPORTER 4"/>
    <property type="match status" value="1"/>
</dbReference>
<feature type="transmembrane region" description="Helical" evidence="7">
    <location>
        <begin position="280"/>
        <end position="303"/>
    </location>
</feature>
<keyword evidence="4 7" id="KW-1133">Transmembrane helix</keyword>
<keyword evidence="5 7" id="KW-0472">Membrane</keyword>
<feature type="transmembrane region" description="Helical" evidence="7">
    <location>
        <begin position="340"/>
        <end position="369"/>
    </location>
</feature>
<evidence type="ECO:0000256" key="6">
    <source>
        <dbReference type="RuleBase" id="RU362091"/>
    </source>
</evidence>
<comment type="subcellular location">
    <subcellularLocation>
        <location evidence="1">Membrane</location>
        <topology evidence="1">Multi-pass membrane protein</topology>
    </subcellularLocation>
</comment>
<reference evidence="8" key="2">
    <citation type="submission" date="2021-01" db="EMBL/GenBank/DDBJ databases">
        <authorList>
            <person name="Corre E."/>
            <person name="Pelletier E."/>
            <person name="Niang G."/>
            <person name="Scheremetjew M."/>
            <person name="Finn R."/>
            <person name="Kale V."/>
            <person name="Holt S."/>
            <person name="Cochrane G."/>
            <person name="Meng A."/>
            <person name="Brown T."/>
            <person name="Cohen L."/>
        </authorList>
    </citation>
    <scope>NUCLEOTIDE SEQUENCE</scope>
    <source>
        <strain evidence="8">CCMP1205</strain>
    </source>
</reference>
<sequence>MDQEGRSLSVVDGVTLVLYFVALLGVGVYATKRQSKQGGGQSTYFLANRAVSWWAVAASLFSSNIGAEHFVGLAGLAAYSGIAVSFYEFGAVLCLLVLAYLFLPVYISSKVTTMPSWLEQRYNAACGTTLVTLSLALYVLTKISATLYAGQLILAETLQVGGWISVGLLIVGTALYTVTGGLSAVIYTEALQTIILFIGGFLLLGISSSEVGGLFSFLGQTTFPEKPHYFSMLRPPGDAEFPWTGFFTGYFVTSLWYWCNDQVIVQRAIAARTVQHGRAGCLAAAYLKLLPGFIMVMPGMIAFQLMRDRGVLNAESERSEYDRAFSWLVMNVMPNNTRGIIVSAMVSALMSSLASVFNSCSTIFTLDVYKKYRPSTTERELVWVGRVAVVIVACLSCAWLPIIPLLGDQIFLWVQKPPSYFAPPLFCLFFWGVVLDDKYANERGALLCLLSGIGIGVLRFLLELVGELGGVASREKNVFVQMNFLHFSALNFVLSSLVMLGWSYWNTRGGREPKDVSKLTFSKRLYGTLRREGIYEECAGSSLEMVRLRPNDSCGDGLTVTVEGEEAKAFVASGPSAEKTLKSSQRWGYAIDCSAVVVTSLFALVLVMFR</sequence>
<dbReference type="OrthoDB" id="439003at2759"/>
<evidence type="ECO:0000256" key="5">
    <source>
        <dbReference type="ARBA" id="ARBA00023136"/>
    </source>
</evidence>
<evidence type="ECO:0000256" key="7">
    <source>
        <dbReference type="SAM" id="Phobius"/>
    </source>
</evidence>
<evidence type="ECO:0000313" key="9">
    <source>
        <dbReference type="EMBL" id="QDZ19579.1"/>
    </source>
</evidence>
<feature type="transmembrane region" description="Helical" evidence="7">
    <location>
        <begin position="77"/>
        <end position="102"/>
    </location>
</feature>
<name>A0A5B8MGM7_9CHLO</name>
<feature type="transmembrane region" description="Helical" evidence="7">
    <location>
        <begin position="444"/>
        <end position="462"/>
    </location>
</feature>
<dbReference type="EMBL" id="HBHL01013839">
    <property type="protein sequence ID" value="CAD9720235.1"/>
    <property type="molecule type" value="Transcribed_RNA"/>
</dbReference>
<feature type="transmembrane region" description="Helical" evidence="7">
    <location>
        <begin position="6"/>
        <end position="30"/>
    </location>
</feature>
<organism evidence="9 10">
    <name type="scientific">Chloropicon primus</name>
    <dbReference type="NCBI Taxonomy" id="1764295"/>
    <lineage>
        <taxon>Eukaryota</taxon>
        <taxon>Viridiplantae</taxon>
        <taxon>Chlorophyta</taxon>
        <taxon>Chloropicophyceae</taxon>
        <taxon>Chloropicales</taxon>
        <taxon>Chloropicaceae</taxon>
        <taxon>Chloropicon</taxon>
    </lineage>
</organism>
<feature type="transmembrane region" description="Helical" evidence="7">
    <location>
        <begin position="482"/>
        <end position="505"/>
    </location>
</feature>
<dbReference type="Pfam" id="PF00474">
    <property type="entry name" value="SSF"/>
    <property type="match status" value="1"/>
</dbReference>
<evidence type="ECO:0000256" key="2">
    <source>
        <dbReference type="ARBA" id="ARBA00006434"/>
    </source>
</evidence>
<evidence type="ECO:0000256" key="4">
    <source>
        <dbReference type="ARBA" id="ARBA00022989"/>
    </source>
</evidence>
<feature type="transmembrane region" description="Helical" evidence="7">
    <location>
        <begin position="51"/>
        <end position="71"/>
    </location>
</feature>
<dbReference type="InterPro" id="IPR001734">
    <property type="entry name" value="Na/solute_symporter"/>
</dbReference>